<dbReference type="EMBL" id="JBHSDS010000004">
    <property type="protein sequence ID" value="MFC4357758.1"/>
    <property type="molecule type" value="Genomic_DNA"/>
</dbReference>
<reference evidence="3 4" key="1">
    <citation type="journal article" date="2019" name="Int. J. Syst. Evol. Microbiol.">
        <title>The Global Catalogue of Microorganisms (GCM) 10K type strain sequencing project: providing services to taxonomists for standard genome sequencing and annotation.</title>
        <authorList>
            <consortium name="The Broad Institute Genomics Platform"/>
            <consortium name="The Broad Institute Genome Sequencing Center for Infectious Disease"/>
            <person name="Wu L."/>
            <person name="Ma J."/>
        </authorList>
    </citation>
    <scope>NUCLEOTIDE SEQUENCE [LARGE SCALE GENOMIC DNA]</scope>
    <source>
        <strain evidence="3 4">CGMCC 1.12553</strain>
    </source>
</reference>
<keyword evidence="4" id="KW-1185">Reference proteome</keyword>
<keyword evidence="1" id="KW-1133">Transmembrane helix</keyword>
<name>A0ABD5PAP1_9EURY</name>
<accession>A0ABD5PAP1</accession>
<evidence type="ECO:0000259" key="2">
    <source>
        <dbReference type="Pfam" id="PF07790"/>
    </source>
</evidence>
<dbReference type="NCBIfam" id="TIGR02537">
    <property type="entry name" value="arch_flag_Nterm"/>
    <property type="match status" value="1"/>
</dbReference>
<feature type="transmembrane region" description="Helical" evidence="1">
    <location>
        <begin position="20"/>
        <end position="43"/>
    </location>
</feature>
<dbReference type="AlphaFoldDB" id="A0ABD5PAP1"/>
<feature type="domain" description="Archaeal Type IV pilin N-terminal" evidence="2">
    <location>
        <begin position="14"/>
        <end position="96"/>
    </location>
</feature>
<dbReference type="InterPro" id="IPR012859">
    <property type="entry name" value="Pilin_N_archaeal"/>
</dbReference>
<keyword evidence="1" id="KW-0812">Transmembrane</keyword>
<sequence length="177" mass="17804">MFDNIKSLLAGEDRAVSPVIGVILMVAITVILAAVIGTFVLGLGESVGQTTPQASISVSDASGDYDGSTVTDAFVITHDGGDEIAGSEVKVIVRNAGDSSVVATWNDASWTSGDLATSVNGGSALSSSTNYVVGDSIVLSDGGTTDGDTLSDGTEYTVEIVHKGSGNKISSNTVVLT</sequence>
<organism evidence="3 4">
    <name type="scientific">Halobium salinum</name>
    <dbReference type="NCBI Taxonomy" id="1364940"/>
    <lineage>
        <taxon>Archaea</taxon>
        <taxon>Methanobacteriati</taxon>
        <taxon>Methanobacteriota</taxon>
        <taxon>Stenosarchaea group</taxon>
        <taxon>Halobacteria</taxon>
        <taxon>Halobacteriales</taxon>
        <taxon>Haloferacaceae</taxon>
        <taxon>Halobium</taxon>
    </lineage>
</organism>
<dbReference type="PANTHER" id="PTHR38138:SF1">
    <property type="entry name" value="ARCHAEAL TYPE IV PILIN N-TERMINAL DOMAIN-CONTAINING PROTEIN"/>
    <property type="match status" value="1"/>
</dbReference>
<dbReference type="PANTHER" id="PTHR38138">
    <property type="entry name" value="VNG6441H"/>
    <property type="match status" value="1"/>
</dbReference>
<evidence type="ECO:0000313" key="4">
    <source>
        <dbReference type="Proteomes" id="UP001595921"/>
    </source>
</evidence>
<protein>
    <submittedName>
        <fullName evidence="3">Type IV pilin N-terminal domain-containing protein</fullName>
    </submittedName>
</protein>
<dbReference type="Pfam" id="PF07790">
    <property type="entry name" value="Pilin_N"/>
    <property type="match status" value="1"/>
</dbReference>
<evidence type="ECO:0000256" key="1">
    <source>
        <dbReference type="SAM" id="Phobius"/>
    </source>
</evidence>
<dbReference type="Proteomes" id="UP001595921">
    <property type="component" value="Unassembled WGS sequence"/>
</dbReference>
<evidence type="ECO:0000313" key="3">
    <source>
        <dbReference type="EMBL" id="MFC4357758.1"/>
    </source>
</evidence>
<comment type="caution">
    <text evidence="3">The sequence shown here is derived from an EMBL/GenBank/DDBJ whole genome shotgun (WGS) entry which is preliminary data.</text>
</comment>
<dbReference type="RefSeq" id="WP_267625393.1">
    <property type="nucleotide sequence ID" value="NZ_JAODIW010000013.1"/>
</dbReference>
<keyword evidence="1" id="KW-0472">Membrane</keyword>
<dbReference type="InterPro" id="IPR013373">
    <property type="entry name" value="Flagellin/pilin_N_arc"/>
</dbReference>
<proteinExistence type="predicted"/>
<gene>
    <name evidence="3" type="ORF">ACFO0N_07325</name>
</gene>